<organism evidence="2 3">
    <name type="scientific">Aquimarina rubra</name>
    <dbReference type="NCBI Taxonomy" id="1920033"/>
    <lineage>
        <taxon>Bacteria</taxon>
        <taxon>Pseudomonadati</taxon>
        <taxon>Bacteroidota</taxon>
        <taxon>Flavobacteriia</taxon>
        <taxon>Flavobacteriales</taxon>
        <taxon>Flavobacteriaceae</taxon>
        <taxon>Aquimarina</taxon>
    </lineage>
</organism>
<feature type="transmembrane region" description="Helical" evidence="1">
    <location>
        <begin position="67"/>
        <end position="89"/>
    </location>
</feature>
<accession>A0ABW5LBK1</accession>
<dbReference type="EMBL" id="JBHULE010000001">
    <property type="protein sequence ID" value="MFD2561141.1"/>
    <property type="molecule type" value="Genomic_DNA"/>
</dbReference>
<dbReference type="Pfam" id="PF07666">
    <property type="entry name" value="MpPF26"/>
    <property type="match status" value="1"/>
</dbReference>
<dbReference type="Proteomes" id="UP001597319">
    <property type="component" value="Unassembled WGS sequence"/>
</dbReference>
<feature type="transmembrane region" description="Helical" evidence="1">
    <location>
        <begin position="12"/>
        <end position="41"/>
    </location>
</feature>
<gene>
    <name evidence="2" type="ORF">ACFSR1_00580</name>
</gene>
<dbReference type="RefSeq" id="WP_378288588.1">
    <property type="nucleotide sequence ID" value="NZ_JBHULE010000001.1"/>
</dbReference>
<comment type="caution">
    <text evidence="2">The sequence shown here is derived from an EMBL/GenBank/DDBJ whole genome shotgun (WGS) entry which is preliminary data.</text>
</comment>
<evidence type="ECO:0000313" key="2">
    <source>
        <dbReference type="EMBL" id="MFD2561141.1"/>
    </source>
</evidence>
<proteinExistence type="predicted"/>
<reference evidence="3" key="1">
    <citation type="journal article" date="2019" name="Int. J. Syst. Evol. Microbiol.">
        <title>The Global Catalogue of Microorganisms (GCM) 10K type strain sequencing project: providing services to taxonomists for standard genome sequencing and annotation.</title>
        <authorList>
            <consortium name="The Broad Institute Genomics Platform"/>
            <consortium name="The Broad Institute Genome Sequencing Center for Infectious Disease"/>
            <person name="Wu L."/>
            <person name="Ma J."/>
        </authorList>
    </citation>
    <scope>NUCLEOTIDE SEQUENCE [LARGE SCALE GENOMIC DNA]</scope>
    <source>
        <strain evidence="3">KCTC 52274</strain>
    </source>
</reference>
<dbReference type="NCBIfam" id="NF040945">
    <property type="entry name" value="CCC_membrane"/>
    <property type="match status" value="1"/>
</dbReference>
<keyword evidence="1" id="KW-0472">Membrane</keyword>
<sequence length="102" mass="11217">MENKQQLPNATIILIFGIVSIVTCFCYGILGLIFGIVALVLSKKAIELYNTNPELYTGYENVKAGKICAIIGIVLSSLYLLFIIGYLVLIGTMMPWGEILNQ</sequence>
<protein>
    <submittedName>
        <fullName evidence="2">CCC motif membrane protein</fullName>
    </submittedName>
</protein>
<keyword evidence="1" id="KW-0812">Transmembrane</keyword>
<name>A0ABW5LBK1_9FLAO</name>
<keyword evidence="3" id="KW-1185">Reference proteome</keyword>
<evidence type="ECO:0000256" key="1">
    <source>
        <dbReference type="SAM" id="Phobius"/>
    </source>
</evidence>
<dbReference type="InterPro" id="IPR011655">
    <property type="entry name" value="MpPF26"/>
</dbReference>
<keyword evidence="1" id="KW-1133">Transmembrane helix</keyword>
<evidence type="ECO:0000313" key="3">
    <source>
        <dbReference type="Proteomes" id="UP001597319"/>
    </source>
</evidence>